<evidence type="ECO:0000256" key="5">
    <source>
        <dbReference type="ARBA" id="ARBA00022825"/>
    </source>
</evidence>
<keyword evidence="5" id="KW-0720">Serine protease</keyword>
<dbReference type="PANTHER" id="PTHR33209">
    <property type="entry name" value="PROTEASE 4"/>
    <property type="match status" value="1"/>
</dbReference>
<keyword evidence="4" id="KW-0378">Hydrolase</keyword>
<dbReference type="SUPFAM" id="SSF52096">
    <property type="entry name" value="ClpP/crotonase"/>
    <property type="match status" value="2"/>
</dbReference>
<dbReference type="CDD" id="cd07018">
    <property type="entry name" value="S49_SppA_67K_type"/>
    <property type="match status" value="1"/>
</dbReference>
<dbReference type="InterPro" id="IPR047272">
    <property type="entry name" value="S49_SppA_C"/>
</dbReference>
<protein>
    <submittedName>
        <fullName evidence="10">Signal peptide peptidase SppA</fullName>
    </submittedName>
</protein>
<evidence type="ECO:0000256" key="8">
    <source>
        <dbReference type="SAM" id="Phobius"/>
    </source>
</evidence>
<proteinExistence type="inferred from homology"/>
<dbReference type="PANTHER" id="PTHR33209:SF1">
    <property type="entry name" value="PEPTIDASE S49 DOMAIN-CONTAINING PROTEIN"/>
    <property type="match status" value="1"/>
</dbReference>
<keyword evidence="6 8" id="KW-0472">Membrane</keyword>
<evidence type="ECO:0000256" key="7">
    <source>
        <dbReference type="PIRSR" id="PIRSR001217-1"/>
    </source>
</evidence>
<evidence type="ECO:0000259" key="9">
    <source>
        <dbReference type="Pfam" id="PF01343"/>
    </source>
</evidence>
<evidence type="ECO:0000256" key="1">
    <source>
        <dbReference type="ARBA" id="ARBA00004370"/>
    </source>
</evidence>
<accession>A0A9D2FYE5</accession>
<dbReference type="InterPro" id="IPR047217">
    <property type="entry name" value="S49_SppA_67K_type_N"/>
</dbReference>
<dbReference type="Pfam" id="PF01343">
    <property type="entry name" value="Peptidase_S49"/>
    <property type="match status" value="2"/>
</dbReference>
<dbReference type="GO" id="GO:0006465">
    <property type="term" value="P:signal peptide processing"/>
    <property type="evidence" value="ECO:0007669"/>
    <property type="project" value="InterPro"/>
</dbReference>
<dbReference type="InterPro" id="IPR004634">
    <property type="entry name" value="Pept_S49_pIV"/>
</dbReference>
<keyword evidence="3" id="KW-0645">Protease</keyword>
<organism evidence="10 11">
    <name type="scientific">Candidatus Prevotella avicola</name>
    <dbReference type="NCBI Taxonomy" id="2838738"/>
    <lineage>
        <taxon>Bacteria</taxon>
        <taxon>Pseudomonadati</taxon>
        <taxon>Bacteroidota</taxon>
        <taxon>Bacteroidia</taxon>
        <taxon>Bacteroidales</taxon>
        <taxon>Prevotellaceae</taxon>
        <taxon>Prevotella</taxon>
    </lineage>
</organism>
<dbReference type="Proteomes" id="UP000824055">
    <property type="component" value="Unassembled WGS sequence"/>
</dbReference>
<dbReference type="Gene3D" id="3.90.226.10">
    <property type="entry name" value="2-enoyl-CoA Hydratase, Chain A, domain 1"/>
    <property type="match status" value="2"/>
</dbReference>
<gene>
    <name evidence="10" type="primary">sppA</name>
    <name evidence="10" type="ORF">H9966_03495</name>
</gene>
<evidence type="ECO:0000313" key="10">
    <source>
        <dbReference type="EMBL" id="HIZ68937.1"/>
    </source>
</evidence>
<comment type="subcellular location">
    <subcellularLocation>
        <location evidence="1">Membrane</location>
    </subcellularLocation>
</comment>
<feature type="domain" description="Peptidase S49" evidence="9">
    <location>
        <begin position="124"/>
        <end position="277"/>
    </location>
</feature>
<dbReference type="PIRSF" id="PIRSF001217">
    <property type="entry name" value="Protease_4_SppA"/>
    <property type="match status" value="1"/>
</dbReference>
<sequence length="591" mass="65084">MKEFFKYVGATVVGIVLLGIVMGVLTLISFIGLISAQESTTKVKDNTVMVLNLNTMVTERAESQDILSEIVGQTVGSTGLDDILTAIRKAKENDKVKGIYIEAGLLSADSYASLQAIRKALVDFRQSGKWIIAYGDIYTKGAYYLASAANKIYINPEGQIDWSGMVSEPVYYKDLLGKLGIKMQVAKVGSYKSMPEMYTADRMSDANRQQVTAYLTGIWNTIVGDVSKSRGISARQLNLYADSLITLAPAEDYLKYKLVDGIVYADSVKGIIKKQLKIEADKTINQLGVTAMLDVPEKKDGDDKIAIYYAYGSVVSGVAGKFAQEHTINSDVMCPDLEKLMDDDDVKAVVIRVNSGGGSAYASEQIWHQIELLKQKKPVVVSMGGMAASGAYYISAPANWIVAEPTTLTGSIGIFGLFPDASELLTQKLGIKFDHVKTNAHSDFGTSSRPFTAEEMGYLERYIDRGYKLFRKRVADGRKMSVEEVEKIAQGHVWLGTDAKRVKLVDQLGGLDDAVAKAAELAKTKSYYTRSYPAKASWLDQLLNETVSRGNNLDEQLKETLGAYYEPFMLLRQVERMDAIQARIPFEPNIK</sequence>
<evidence type="ECO:0000256" key="6">
    <source>
        <dbReference type="ARBA" id="ARBA00023136"/>
    </source>
</evidence>
<comment type="similarity">
    <text evidence="2">Belongs to the peptidase S49 family.</text>
</comment>
<dbReference type="InterPro" id="IPR004635">
    <property type="entry name" value="Pept_S49_SppA"/>
</dbReference>
<dbReference type="InterPro" id="IPR002142">
    <property type="entry name" value="Peptidase_S49"/>
</dbReference>
<reference evidence="10" key="1">
    <citation type="journal article" date="2021" name="PeerJ">
        <title>Extensive microbial diversity within the chicken gut microbiome revealed by metagenomics and culture.</title>
        <authorList>
            <person name="Gilroy R."/>
            <person name="Ravi A."/>
            <person name="Getino M."/>
            <person name="Pursley I."/>
            <person name="Horton D.L."/>
            <person name="Alikhan N.F."/>
            <person name="Baker D."/>
            <person name="Gharbi K."/>
            <person name="Hall N."/>
            <person name="Watson M."/>
            <person name="Adriaenssens E.M."/>
            <person name="Foster-Nyarko E."/>
            <person name="Jarju S."/>
            <person name="Secka A."/>
            <person name="Antonio M."/>
            <person name="Oren A."/>
            <person name="Chaudhuri R.R."/>
            <person name="La Ragione R."/>
            <person name="Hildebrand F."/>
            <person name="Pallen M.J."/>
        </authorList>
    </citation>
    <scope>NUCLEOTIDE SEQUENCE</scope>
    <source>
        <strain evidence="10">ChiHecec3B27-8219</strain>
    </source>
</reference>
<keyword evidence="8" id="KW-1133">Transmembrane helix</keyword>
<dbReference type="EMBL" id="DXBE01000028">
    <property type="protein sequence ID" value="HIZ68937.1"/>
    <property type="molecule type" value="Genomic_DNA"/>
</dbReference>
<keyword evidence="8" id="KW-0812">Transmembrane</keyword>
<dbReference type="GO" id="GO:0008236">
    <property type="term" value="F:serine-type peptidase activity"/>
    <property type="evidence" value="ECO:0007669"/>
    <property type="project" value="UniProtKB-KW"/>
</dbReference>
<dbReference type="InterPro" id="IPR029045">
    <property type="entry name" value="ClpP/crotonase-like_dom_sf"/>
</dbReference>
<evidence type="ECO:0000256" key="4">
    <source>
        <dbReference type="ARBA" id="ARBA00022801"/>
    </source>
</evidence>
<reference evidence="10" key="2">
    <citation type="submission" date="2021-04" db="EMBL/GenBank/DDBJ databases">
        <authorList>
            <person name="Gilroy R."/>
        </authorList>
    </citation>
    <scope>NUCLEOTIDE SEQUENCE</scope>
    <source>
        <strain evidence="10">ChiHecec3B27-8219</strain>
    </source>
</reference>
<evidence type="ECO:0000256" key="2">
    <source>
        <dbReference type="ARBA" id="ARBA00008683"/>
    </source>
</evidence>
<dbReference type="NCBIfam" id="TIGR00705">
    <property type="entry name" value="SppA_67K"/>
    <property type="match status" value="1"/>
</dbReference>
<dbReference type="Gene3D" id="6.20.330.10">
    <property type="match status" value="1"/>
</dbReference>
<feature type="active site" description="Proton donor/acceptor" evidence="7">
    <location>
        <position position="192"/>
    </location>
</feature>
<feature type="domain" description="Peptidase S49" evidence="9">
    <location>
        <begin position="372"/>
        <end position="524"/>
    </location>
</feature>
<dbReference type="NCBIfam" id="TIGR00706">
    <property type="entry name" value="SppA_dom"/>
    <property type="match status" value="1"/>
</dbReference>
<dbReference type="GO" id="GO:0016020">
    <property type="term" value="C:membrane"/>
    <property type="evidence" value="ECO:0007669"/>
    <property type="project" value="UniProtKB-SubCell"/>
</dbReference>
<evidence type="ECO:0000313" key="11">
    <source>
        <dbReference type="Proteomes" id="UP000824055"/>
    </source>
</evidence>
<comment type="caution">
    <text evidence="10">The sequence shown here is derived from an EMBL/GenBank/DDBJ whole genome shotgun (WGS) entry which is preliminary data.</text>
</comment>
<name>A0A9D2FYE5_9BACT</name>
<feature type="active site" description="Nucleophile" evidence="7">
    <location>
        <position position="389"/>
    </location>
</feature>
<evidence type="ECO:0000256" key="3">
    <source>
        <dbReference type="ARBA" id="ARBA00022670"/>
    </source>
</evidence>
<dbReference type="CDD" id="cd07023">
    <property type="entry name" value="S49_Sppa_N_C"/>
    <property type="match status" value="1"/>
</dbReference>
<feature type="transmembrane region" description="Helical" evidence="8">
    <location>
        <begin position="7"/>
        <end position="34"/>
    </location>
</feature>
<dbReference type="AlphaFoldDB" id="A0A9D2FYE5"/>